<dbReference type="EMBL" id="CM039431">
    <property type="protein sequence ID" value="KAI4335688.1"/>
    <property type="molecule type" value="Genomic_DNA"/>
</dbReference>
<evidence type="ECO:0000313" key="1">
    <source>
        <dbReference type="EMBL" id="KAI4335688.1"/>
    </source>
</evidence>
<gene>
    <name evidence="1" type="ORF">L6164_014312</name>
</gene>
<evidence type="ECO:0000313" key="2">
    <source>
        <dbReference type="Proteomes" id="UP000828941"/>
    </source>
</evidence>
<comment type="caution">
    <text evidence="1">The sequence shown here is derived from an EMBL/GenBank/DDBJ whole genome shotgun (WGS) entry which is preliminary data.</text>
</comment>
<dbReference type="Proteomes" id="UP000828941">
    <property type="component" value="Chromosome 6"/>
</dbReference>
<accession>A0ACB9NI38</accession>
<organism evidence="1 2">
    <name type="scientific">Bauhinia variegata</name>
    <name type="common">Purple orchid tree</name>
    <name type="synonym">Phanera variegata</name>
    <dbReference type="NCBI Taxonomy" id="167791"/>
    <lineage>
        <taxon>Eukaryota</taxon>
        <taxon>Viridiplantae</taxon>
        <taxon>Streptophyta</taxon>
        <taxon>Embryophyta</taxon>
        <taxon>Tracheophyta</taxon>
        <taxon>Spermatophyta</taxon>
        <taxon>Magnoliopsida</taxon>
        <taxon>eudicotyledons</taxon>
        <taxon>Gunneridae</taxon>
        <taxon>Pentapetalae</taxon>
        <taxon>rosids</taxon>
        <taxon>fabids</taxon>
        <taxon>Fabales</taxon>
        <taxon>Fabaceae</taxon>
        <taxon>Cercidoideae</taxon>
        <taxon>Cercideae</taxon>
        <taxon>Bauhiniinae</taxon>
        <taxon>Bauhinia</taxon>
    </lineage>
</organism>
<proteinExistence type="predicted"/>
<sequence>MESKELVKLQPKKNLWKPEEDLVLKAYIETHGEGKWATVSKNSGLKRGGKSCRLRWKNYLRPDIKRGDMSQEEEDLIIRLHKLLGNRWSLIAGRLPGRTDNEVKNHWNTHLNKRSHRGKKRIIDSNNDKESNKKIRACNNSEETCRLSSTSIAETGLDVMEKEKEEKEESSSMTNSWMDETQSFDCDLDCPILPANSAVLGFEDETFNLEPFISLEALGCGTMDCDSHLRWIMP</sequence>
<keyword evidence="2" id="KW-1185">Reference proteome</keyword>
<protein>
    <submittedName>
        <fullName evidence="1">Uncharacterized protein</fullName>
    </submittedName>
</protein>
<name>A0ACB9NI38_BAUVA</name>
<reference evidence="1 2" key="1">
    <citation type="journal article" date="2022" name="DNA Res.">
        <title>Chromosomal-level genome assembly of the orchid tree Bauhinia variegata (Leguminosae; Cercidoideae) supports the allotetraploid origin hypothesis of Bauhinia.</title>
        <authorList>
            <person name="Zhong Y."/>
            <person name="Chen Y."/>
            <person name="Zheng D."/>
            <person name="Pang J."/>
            <person name="Liu Y."/>
            <person name="Luo S."/>
            <person name="Meng S."/>
            <person name="Qian L."/>
            <person name="Wei D."/>
            <person name="Dai S."/>
            <person name="Zhou R."/>
        </authorList>
    </citation>
    <scope>NUCLEOTIDE SEQUENCE [LARGE SCALE GENOMIC DNA]</scope>
    <source>
        <strain evidence="1">BV-YZ2020</strain>
    </source>
</reference>